<name>A0A7V6DNF4_9BACT</name>
<protein>
    <submittedName>
        <fullName evidence="2">Uncharacterized protein</fullName>
    </submittedName>
</protein>
<proteinExistence type="predicted"/>
<keyword evidence="1" id="KW-0472">Membrane</keyword>
<sequence length="86" mass="9952">MIVPVIPIILPLVFLVGLVAGIYAVSLWSKLSRMESKMDALGINCEHHQQANEARFLPRLEHEVEHQGLWEALHHHEHDFQGRVRR</sequence>
<comment type="caution">
    <text evidence="2">The sequence shown here is derived from an EMBL/GenBank/DDBJ whole genome shotgun (WGS) entry which is preliminary data.</text>
</comment>
<dbReference type="AlphaFoldDB" id="A0A7V6DNF4"/>
<reference evidence="2" key="1">
    <citation type="journal article" date="2020" name="mSystems">
        <title>Genome- and Community-Level Interaction Insights into Carbon Utilization and Element Cycling Functions of Hydrothermarchaeota in Hydrothermal Sediment.</title>
        <authorList>
            <person name="Zhou Z."/>
            <person name="Liu Y."/>
            <person name="Xu W."/>
            <person name="Pan J."/>
            <person name="Luo Z.H."/>
            <person name="Li M."/>
        </authorList>
    </citation>
    <scope>NUCLEOTIDE SEQUENCE [LARGE SCALE GENOMIC DNA]</scope>
    <source>
        <strain evidence="2">SpSt-767</strain>
    </source>
</reference>
<organism evidence="2">
    <name type="scientific">Desulfobacca acetoxidans</name>
    <dbReference type="NCBI Taxonomy" id="60893"/>
    <lineage>
        <taxon>Bacteria</taxon>
        <taxon>Pseudomonadati</taxon>
        <taxon>Thermodesulfobacteriota</taxon>
        <taxon>Desulfobaccia</taxon>
        <taxon>Desulfobaccales</taxon>
        <taxon>Desulfobaccaceae</taxon>
        <taxon>Desulfobacca</taxon>
    </lineage>
</organism>
<keyword evidence="1" id="KW-0812">Transmembrane</keyword>
<accession>A0A7V6DNF4</accession>
<feature type="transmembrane region" description="Helical" evidence="1">
    <location>
        <begin position="6"/>
        <end position="28"/>
    </location>
</feature>
<gene>
    <name evidence="2" type="ORF">ENV52_00115</name>
</gene>
<evidence type="ECO:0000256" key="1">
    <source>
        <dbReference type="SAM" id="Phobius"/>
    </source>
</evidence>
<dbReference type="EMBL" id="DTGR01000002">
    <property type="protein sequence ID" value="HHS28094.1"/>
    <property type="molecule type" value="Genomic_DNA"/>
</dbReference>
<keyword evidence="1" id="KW-1133">Transmembrane helix</keyword>
<evidence type="ECO:0000313" key="2">
    <source>
        <dbReference type="EMBL" id="HHS28094.1"/>
    </source>
</evidence>